<sequence length="49" mass="5566">MEINAGWHILLEDPEGNIIESFDIETFDLNKDTHGVILGRDIQEAIDNN</sequence>
<accession>A0A0F9FV35</accession>
<name>A0A0F9FV35_9ZZZZ</name>
<evidence type="ECO:0000313" key="1">
    <source>
        <dbReference type="EMBL" id="KKL61205.1"/>
    </source>
</evidence>
<dbReference type="EMBL" id="LAZR01028889">
    <property type="protein sequence ID" value="KKL61205.1"/>
    <property type="molecule type" value="Genomic_DNA"/>
</dbReference>
<proteinExistence type="predicted"/>
<organism evidence="1">
    <name type="scientific">marine sediment metagenome</name>
    <dbReference type="NCBI Taxonomy" id="412755"/>
    <lineage>
        <taxon>unclassified sequences</taxon>
        <taxon>metagenomes</taxon>
        <taxon>ecological metagenomes</taxon>
    </lineage>
</organism>
<dbReference type="AlphaFoldDB" id="A0A0F9FV35"/>
<gene>
    <name evidence="1" type="ORF">LCGC14_2197610</name>
</gene>
<reference evidence="1" key="1">
    <citation type="journal article" date="2015" name="Nature">
        <title>Complex archaea that bridge the gap between prokaryotes and eukaryotes.</title>
        <authorList>
            <person name="Spang A."/>
            <person name="Saw J.H."/>
            <person name="Jorgensen S.L."/>
            <person name="Zaremba-Niedzwiedzka K."/>
            <person name="Martijn J."/>
            <person name="Lind A.E."/>
            <person name="van Eijk R."/>
            <person name="Schleper C."/>
            <person name="Guy L."/>
            <person name="Ettema T.J."/>
        </authorList>
    </citation>
    <scope>NUCLEOTIDE SEQUENCE</scope>
</reference>
<protein>
    <submittedName>
        <fullName evidence="1">Uncharacterized protein</fullName>
    </submittedName>
</protein>
<comment type="caution">
    <text evidence="1">The sequence shown here is derived from an EMBL/GenBank/DDBJ whole genome shotgun (WGS) entry which is preliminary data.</text>
</comment>